<gene>
    <name evidence="1" type="ORF">OIK42_09845</name>
</gene>
<sequence length="278" mass="31520">MAGSVRAQYDTAESPKVIKVPAAVFEDKEIYDYFVEALKLALAKTAQNKTSTVIKADPNNANQDRLLRQVKEGSTDVTWAVASAEREQENLAVYFPLMRGLLGYRVFIIHPDSTQQFADIELDALKQLVAVQGIGWPDTDALRNSQLTVEEVPFSMTFKLIDTGMADYYPRSVVEVRNEITNRPDLQLELEKSVDLYYPSPVYFFVSKENQALANRIKRGLELAFADGSLEALFNTRAFAIEAKAILENRRVIHLENPTLTEESKRILDTYNSYFIHK</sequence>
<comment type="caution">
    <text evidence="1">The sequence shown here is derived from an EMBL/GenBank/DDBJ whole genome shotgun (WGS) entry which is preliminary data.</text>
</comment>
<dbReference type="EMBL" id="JAQQXP010000001">
    <property type="protein sequence ID" value="MDC8831065.1"/>
    <property type="molecule type" value="Genomic_DNA"/>
</dbReference>
<dbReference type="Proteomes" id="UP001218788">
    <property type="component" value="Unassembled WGS sequence"/>
</dbReference>
<reference evidence="1 2" key="1">
    <citation type="submission" date="2022-10" db="EMBL/GenBank/DDBJ databases">
        <title>Alteromonas sp. chi3 Genome sequencing.</title>
        <authorList>
            <person name="Park S."/>
        </authorList>
    </citation>
    <scope>NUCLEOTIDE SEQUENCE [LARGE SCALE GENOMIC DNA]</scope>
    <source>
        <strain evidence="2">chi3</strain>
    </source>
</reference>
<dbReference type="Gene3D" id="3.40.190.10">
    <property type="entry name" value="Periplasmic binding protein-like II"/>
    <property type="match status" value="2"/>
</dbReference>
<evidence type="ECO:0000313" key="2">
    <source>
        <dbReference type="Proteomes" id="UP001218788"/>
    </source>
</evidence>
<dbReference type="SUPFAM" id="SSF53850">
    <property type="entry name" value="Periplasmic binding protein-like II"/>
    <property type="match status" value="1"/>
</dbReference>
<proteinExistence type="predicted"/>
<accession>A0ABT5L1Z3</accession>
<protein>
    <submittedName>
        <fullName evidence="1">Transporter substrate-binding domain-containing protein</fullName>
    </submittedName>
</protein>
<name>A0ABT5L1Z3_9ALTE</name>
<evidence type="ECO:0000313" key="1">
    <source>
        <dbReference type="EMBL" id="MDC8831065.1"/>
    </source>
</evidence>
<dbReference type="RefSeq" id="WP_273640131.1">
    <property type="nucleotide sequence ID" value="NZ_JAQQXP010000001.1"/>
</dbReference>
<organism evidence="1 2">
    <name type="scientific">Alteromonas gilva</name>
    <dbReference type="NCBI Taxonomy" id="2987522"/>
    <lineage>
        <taxon>Bacteria</taxon>
        <taxon>Pseudomonadati</taxon>
        <taxon>Pseudomonadota</taxon>
        <taxon>Gammaproteobacteria</taxon>
        <taxon>Alteromonadales</taxon>
        <taxon>Alteromonadaceae</taxon>
        <taxon>Alteromonas/Salinimonas group</taxon>
        <taxon>Alteromonas</taxon>
    </lineage>
</organism>
<keyword evidence="2" id="KW-1185">Reference proteome</keyword>